<evidence type="ECO:0000256" key="4">
    <source>
        <dbReference type="ARBA" id="ARBA00022989"/>
    </source>
</evidence>
<feature type="transmembrane region" description="Helical" evidence="6">
    <location>
        <begin position="355"/>
        <end position="373"/>
    </location>
</feature>
<sequence length="797" mass="85240">MHDAARTPLFAPPTAVALLAGMLLATRLPQLPAWGWIALICVTGLAAWLHGRFALRLAGACLLGAGLLMAQGAWRMQAQLPLAMELREATVSGRIAELPLHETRRTRFDLRVDDTPDQPGALRGRLLRLSWYDAYRGQATPGPRHALHAGERWRMRVKLHAPRGLRNPGAFDGEKQMLLDGIAATGHVRDVDTARRLAPPRGIAAWREAMSTRITADDARPSSRFIAALALGDTRGLSQQDWETLRASGLTHLIAISGFHVGLVGLALAALAWALYWLAPGIARHCPRKVAMAGAATFGAFAYLLATGASLPTLRTVLMIAFVAGGAMARRHTGVAQSLAIALTAVLAMDPLSVMRPGFWLSFGGVAWLAWCLQGMRAGHVRQFVAAQGVASLGLLPLAVAFFAQASMVGPLANLVAVPWWSGVVVPLSLLGTALEMLHAGWGTPVWTLAARAFDLSWPLFAWLADSPLALIWIPQSPVWALPLALFAAFMLMLPRGLPGRWLAAPLLLPLLWPALELPERGEVEMVQVDVGQGLAMLVRTRHHTLLYDAGPAMPDGFDAGERAVLPTLRALGVGRIDTMILSHADADHAGGREAIATALPVSHTLAPPDAPLDDTAPCIAGDAWSWDGVSFRFLHPTPGFPYLRNQSTCVLRIESPHGTVLLTGDIDDLIESRLLRMAASDLRADVVGMPHHGSGGSSAEAFVAASHARLALVSAGYANRFRHPRPAVLTRWQDAGTAVENSADTGALTVHIGGGGLRWATERRVAPRFWDAVARRGGGAGLSYRPVPDVPPQGPR</sequence>
<dbReference type="Proteomes" id="UP000251842">
    <property type="component" value="Chromosome"/>
</dbReference>
<dbReference type="GO" id="GO:0005886">
    <property type="term" value="C:plasma membrane"/>
    <property type="evidence" value="ECO:0007669"/>
    <property type="project" value="UniProtKB-SubCell"/>
</dbReference>
<dbReference type="InterPro" id="IPR004477">
    <property type="entry name" value="ComEC_N"/>
</dbReference>
<feature type="transmembrane region" description="Helical" evidence="6">
    <location>
        <begin position="412"/>
        <end position="435"/>
    </location>
</feature>
<evidence type="ECO:0000313" key="9">
    <source>
        <dbReference type="Proteomes" id="UP000251842"/>
    </source>
</evidence>
<dbReference type="AlphaFoldDB" id="A0A344J4W3"/>
<dbReference type="Gene3D" id="3.60.15.10">
    <property type="entry name" value="Ribonuclease Z/Hydroxyacylglutathione hydrolase-like"/>
    <property type="match status" value="1"/>
</dbReference>
<dbReference type="CDD" id="cd07731">
    <property type="entry name" value="ComA-like_MBL-fold"/>
    <property type="match status" value="1"/>
</dbReference>
<dbReference type="SMART" id="SM00849">
    <property type="entry name" value="Lactamase_B"/>
    <property type="match status" value="1"/>
</dbReference>
<dbReference type="KEGG" id="lue:DCD74_04620"/>
<keyword evidence="2" id="KW-1003">Cell membrane</keyword>
<evidence type="ECO:0000259" key="7">
    <source>
        <dbReference type="SMART" id="SM00849"/>
    </source>
</evidence>
<name>A0A344J4W3_9GAMM</name>
<feature type="transmembrane region" description="Helical" evidence="6">
    <location>
        <begin position="57"/>
        <end position="74"/>
    </location>
</feature>
<dbReference type="Pfam" id="PF00753">
    <property type="entry name" value="Lactamase_B"/>
    <property type="match status" value="1"/>
</dbReference>
<feature type="transmembrane region" description="Helical" evidence="6">
    <location>
        <begin position="480"/>
        <end position="498"/>
    </location>
</feature>
<dbReference type="NCBIfam" id="TIGR00361">
    <property type="entry name" value="ComEC_Rec2"/>
    <property type="match status" value="1"/>
</dbReference>
<dbReference type="GO" id="GO:0030420">
    <property type="term" value="P:establishment of competence for transformation"/>
    <property type="evidence" value="ECO:0007669"/>
    <property type="project" value="InterPro"/>
</dbReference>
<dbReference type="InterPro" id="IPR004797">
    <property type="entry name" value="Competence_ComEC/Rec2"/>
</dbReference>
<evidence type="ECO:0000256" key="5">
    <source>
        <dbReference type="ARBA" id="ARBA00023136"/>
    </source>
</evidence>
<comment type="subcellular location">
    <subcellularLocation>
        <location evidence="1">Cell membrane</location>
        <topology evidence="1">Multi-pass membrane protein</topology>
    </subcellularLocation>
</comment>
<feature type="transmembrane region" description="Helical" evidence="6">
    <location>
        <begin position="290"/>
        <end position="311"/>
    </location>
</feature>
<dbReference type="InterPro" id="IPR001279">
    <property type="entry name" value="Metallo-B-lactamas"/>
</dbReference>
<evidence type="ECO:0000256" key="3">
    <source>
        <dbReference type="ARBA" id="ARBA00022692"/>
    </source>
</evidence>
<dbReference type="InterPro" id="IPR036866">
    <property type="entry name" value="RibonucZ/Hydroxyglut_hydro"/>
</dbReference>
<feature type="transmembrane region" description="Helical" evidence="6">
    <location>
        <begin position="253"/>
        <end position="278"/>
    </location>
</feature>
<dbReference type="RefSeq" id="WP_112926286.1">
    <property type="nucleotide sequence ID" value="NZ_CP029556.1"/>
</dbReference>
<dbReference type="InterPro" id="IPR035681">
    <property type="entry name" value="ComA-like_MBL"/>
</dbReference>
<dbReference type="NCBIfam" id="TIGR00360">
    <property type="entry name" value="ComEC_N-term"/>
    <property type="match status" value="1"/>
</dbReference>
<gene>
    <name evidence="8" type="ORF">DCD74_04620</name>
</gene>
<feature type="transmembrane region" description="Helical" evidence="6">
    <location>
        <begin position="6"/>
        <end position="26"/>
    </location>
</feature>
<dbReference type="SUPFAM" id="SSF56281">
    <property type="entry name" value="Metallo-hydrolase/oxidoreductase"/>
    <property type="match status" value="1"/>
</dbReference>
<dbReference type="PANTHER" id="PTHR30619">
    <property type="entry name" value="DNA INTERNALIZATION/COMPETENCE PROTEIN COMEC/REC2"/>
    <property type="match status" value="1"/>
</dbReference>
<dbReference type="InterPro" id="IPR025405">
    <property type="entry name" value="DUF4131"/>
</dbReference>
<keyword evidence="9" id="KW-1185">Reference proteome</keyword>
<keyword evidence="3 6" id="KW-0812">Transmembrane</keyword>
<evidence type="ECO:0000313" key="8">
    <source>
        <dbReference type="EMBL" id="AXA84073.1"/>
    </source>
</evidence>
<reference evidence="9" key="1">
    <citation type="submission" date="2018-05" db="EMBL/GenBank/DDBJ databases">
        <title>Luteimonas pekinense sp. nov., isolated from human Meibomian gland secretions, Beijing, China.</title>
        <authorList>
            <person name="Wen T."/>
            <person name="Bai H."/>
            <person name="Lv H."/>
        </authorList>
    </citation>
    <scope>NUCLEOTIDE SEQUENCE [LARGE SCALE GENOMIC DNA]</scope>
    <source>
        <strain evidence="9">83-4</strain>
    </source>
</reference>
<protein>
    <submittedName>
        <fullName evidence="8">DNA internalization-related competence protein ComEC/Rec2</fullName>
    </submittedName>
</protein>
<dbReference type="Pfam" id="PF03772">
    <property type="entry name" value="Competence"/>
    <property type="match status" value="1"/>
</dbReference>
<feature type="transmembrane region" description="Helical" evidence="6">
    <location>
        <begin position="33"/>
        <end position="51"/>
    </location>
</feature>
<proteinExistence type="predicted"/>
<dbReference type="OrthoDB" id="9761531at2"/>
<dbReference type="EMBL" id="CP029556">
    <property type="protein sequence ID" value="AXA84073.1"/>
    <property type="molecule type" value="Genomic_DNA"/>
</dbReference>
<feature type="transmembrane region" description="Helical" evidence="6">
    <location>
        <begin position="385"/>
        <end position="406"/>
    </location>
</feature>
<dbReference type="Pfam" id="PF13567">
    <property type="entry name" value="DUF4131"/>
    <property type="match status" value="1"/>
</dbReference>
<evidence type="ECO:0000256" key="6">
    <source>
        <dbReference type="SAM" id="Phobius"/>
    </source>
</evidence>
<evidence type="ECO:0000256" key="2">
    <source>
        <dbReference type="ARBA" id="ARBA00022475"/>
    </source>
</evidence>
<dbReference type="PANTHER" id="PTHR30619:SF1">
    <property type="entry name" value="RECOMBINATION PROTEIN 2"/>
    <property type="match status" value="1"/>
</dbReference>
<feature type="domain" description="Metallo-beta-lactamase" evidence="7">
    <location>
        <begin position="533"/>
        <end position="718"/>
    </location>
</feature>
<evidence type="ECO:0000256" key="1">
    <source>
        <dbReference type="ARBA" id="ARBA00004651"/>
    </source>
</evidence>
<dbReference type="InterPro" id="IPR052159">
    <property type="entry name" value="Competence_DNA_uptake"/>
</dbReference>
<accession>A0A344J4W3</accession>
<keyword evidence="5 6" id="KW-0472">Membrane</keyword>
<keyword evidence="4 6" id="KW-1133">Transmembrane helix</keyword>
<organism evidence="8 9">
    <name type="scientific">Solilutibacter oculi</name>
    <dbReference type="NCBI Taxonomy" id="2698682"/>
    <lineage>
        <taxon>Bacteria</taxon>
        <taxon>Pseudomonadati</taxon>
        <taxon>Pseudomonadota</taxon>
        <taxon>Gammaproteobacteria</taxon>
        <taxon>Lysobacterales</taxon>
        <taxon>Lysobacteraceae</taxon>
        <taxon>Solilutibacter</taxon>
    </lineage>
</organism>